<dbReference type="PANTHER" id="PTHR24070">
    <property type="entry name" value="RAS, DI-RAS, AND RHEB FAMILY MEMBERS OF SMALL GTPASE SUPERFAMILY"/>
    <property type="match status" value="1"/>
</dbReference>
<dbReference type="InterPro" id="IPR005225">
    <property type="entry name" value="Small_GTP-bd"/>
</dbReference>
<keyword evidence="6" id="KW-0342">GTP-binding</keyword>
<evidence type="ECO:0000313" key="9">
    <source>
        <dbReference type="Proteomes" id="UP000717585"/>
    </source>
</evidence>
<comment type="caution">
    <text evidence="8">The sequence shown here is derived from an EMBL/GenBank/DDBJ whole genome shotgun (WGS) entry which is preliminary data.</text>
</comment>
<dbReference type="InterPro" id="IPR020849">
    <property type="entry name" value="Small_GTPase_Ras-type"/>
</dbReference>
<evidence type="ECO:0000256" key="3">
    <source>
        <dbReference type="ARBA" id="ARBA00022475"/>
    </source>
</evidence>
<dbReference type="EMBL" id="JAHDYR010000064">
    <property type="protein sequence ID" value="KAG9390529.1"/>
    <property type="molecule type" value="Genomic_DNA"/>
</dbReference>
<evidence type="ECO:0000256" key="7">
    <source>
        <dbReference type="ARBA" id="ARBA00023136"/>
    </source>
</evidence>
<dbReference type="PROSITE" id="PS51420">
    <property type="entry name" value="RHO"/>
    <property type="match status" value="1"/>
</dbReference>
<dbReference type="GO" id="GO:0005886">
    <property type="term" value="C:plasma membrane"/>
    <property type="evidence" value="ECO:0007669"/>
    <property type="project" value="UniProtKB-SubCell"/>
</dbReference>
<accession>A0A8J6AYR5</accession>
<proteinExistence type="predicted"/>
<gene>
    <name evidence="8" type="ORF">J8273_7880</name>
</gene>
<dbReference type="AlphaFoldDB" id="A0A8J6AYR5"/>
<evidence type="ECO:0000256" key="5">
    <source>
        <dbReference type="ARBA" id="ARBA00022801"/>
    </source>
</evidence>
<dbReference type="GO" id="GO:0003925">
    <property type="term" value="F:G protein activity"/>
    <property type="evidence" value="ECO:0007669"/>
    <property type="project" value="UniProtKB-EC"/>
</dbReference>
<evidence type="ECO:0000313" key="8">
    <source>
        <dbReference type="EMBL" id="KAG9390529.1"/>
    </source>
</evidence>
<comment type="subcellular location">
    <subcellularLocation>
        <location evidence="1">Cell membrane</location>
    </subcellularLocation>
</comment>
<dbReference type="SUPFAM" id="SSF52540">
    <property type="entry name" value="P-loop containing nucleoside triphosphate hydrolases"/>
    <property type="match status" value="1"/>
</dbReference>
<dbReference type="GO" id="GO:0005525">
    <property type="term" value="F:GTP binding"/>
    <property type="evidence" value="ECO:0007669"/>
    <property type="project" value="UniProtKB-KW"/>
</dbReference>
<dbReference type="NCBIfam" id="TIGR00231">
    <property type="entry name" value="small_GTP"/>
    <property type="match status" value="1"/>
</dbReference>
<evidence type="ECO:0000256" key="6">
    <source>
        <dbReference type="ARBA" id="ARBA00023134"/>
    </source>
</evidence>
<dbReference type="GO" id="GO:0007165">
    <property type="term" value="P:signal transduction"/>
    <property type="evidence" value="ECO:0007669"/>
    <property type="project" value="InterPro"/>
</dbReference>
<dbReference type="FunFam" id="3.40.50.300:FF:000343">
    <property type="entry name" value="Ras family gtpase"/>
    <property type="match status" value="1"/>
</dbReference>
<keyword evidence="4" id="KW-0547">Nucleotide-binding</keyword>
<dbReference type="PROSITE" id="PS51421">
    <property type="entry name" value="RAS"/>
    <property type="match status" value="1"/>
</dbReference>
<dbReference type="SMART" id="SM00174">
    <property type="entry name" value="RHO"/>
    <property type="match status" value="1"/>
</dbReference>
<dbReference type="SMART" id="SM00173">
    <property type="entry name" value="RAS"/>
    <property type="match status" value="1"/>
</dbReference>
<dbReference type="PROSITE" id="PS51419">
    <property type="entry name" value="RAB"/>
    <property type="match status" value="1"/>
</dbReference>
<sequence>MSMKLVMMGAGSVGKSAITIQFVNHQFVTEYDPTIADSYKKPAAIDGKQVMLDILDTAGQDDFVSVRDSYFGAGEGFLLVFDVSSRSSLEEIESLRDQILRVKDAKKFPMVMVGNKCDLPAEEHKVSEDEARALAESFGIPFFKTSAKEQINIEESFHALVREVWNSRPAEKKSGGGGCLVL</sequence>
<protein>
    <recommendedName>
        <fullName evidence="2">small monomeric GTPase</fullName>
        <ecNumber evidence="2">3.6.5.2</ecNumber>
    </recommendedName>
</protein>
<dbReference type="PRINTS" id="PR00449">
    <property type="entry name" value="RASTRNSFRMNG"/>
</dbReference>
<dbReference type="InterPro" id="IPR001806">
    <property type="entry name" value="Small_GTPase"/>
</dbReference>
<keyword evidence="7" id="KW-0472">Membrane</keyword>
<dbReference type="Gene3D" id="3.40.50.300">
    <property type="entry name" value="P-loop containing nucleotide triphosphate hydrolases"/>
    <property type="match status" value="1"/>
</dbReference>
<dbReference type="Proteomes" id="UP000717585">
    <property type="component" value="Unassembled WGS sequence"/>
</dbReference>
<keyword evidence="3" id="KW-1003">Cell membrane</keyword>
<name>A0A8J6AYR5_9EUKA</name>
<dbReference type="SMART" id="SM00175">
    <property type="entry name" value="RAB"/>
    <property type="match status" value="1"/>
</dbReference>
<keyword evidence="9" id="KW-1185">Reference proteome</keyword>
<evidence type="ECO:0000256" key="1">
    <source>
        <dbReference type="ARBA" id="ARBA00004236"/>
    </source>
</evidence>
<dbReference type="OrthoDB" id="5976022at2759"/>
<dbReference type="EC" id="3.6.5.2" evidence="2"/>
<keyword evidence="5" id="KW-0378">Hydrolase</keyword>
<evidence type="ECO:0000256" key="4">
    <source>
        <dbReference type="ARBA" id="ARBA00022741"/>
    </source>
</evidence>
<organism evidence="8 9">
    <name type="scientific">Carpediemonas membranifera</name>
    <dbReference type="NCBI Taxonomy" id="201153"/>
    <lineage>
        <taxon>Eukaryota</taxon>
        <taxon>Metamonada</taxon>
        <taxon>Carpediemonas-like organisms</taxon>
        <taxon>Carpediemonas</taxon>
    </lineage>
</organism>
<reference evidence="8" key="1">
    <citation type="submission" date="2021-05" db="EMBL/GenBank/DDBJ databases">
        <title>A free-living protist that lacks canonical eukaryotic 1 DNA replication and segregation systems.</title>
        <authorList>
            <person name="Salas-Leiva D.E."/>
            <person name="Tromer E.C."/>
            <person name="Curtis B.A."/>
            <person name="Jerlstrom-Hultqvist J."/>
            <person name="Kolisko M."/>
            <person name="Yi Z."/>
            <person name="Salas-Leiva J.S."/>
            <person name="Gallot-Lavallee L."/>
            <person name="Kops G.J.P.L."/>
            <person name="Archibald J.M."/>
            <person name="Simpson A.G.B."/>
            <person name="Roger A.J."/>
        </authorList>
    </citation>
    <scope>NUCLEOTIDE SEQUENCE</scope>
    <source>
        <strain evidence="8">BICM</strain>
    </source>
</reference>
<dbReference type="CDD" id="cd00876">
    <property type="entry name" value="Ras"/>
    <property type="match status" value="1"/>
</dbReference>
<dbReference type="InterPro" id="IPR027417">
    <property type="entry name" value="P-loop_NTPase"/>
</dbReference>
<evidence type="ECO:0000256" key="2">
    <source>
        <dbReference type="ARBA" id="ARBA00011984"/>
    </source>
</evidence>
<dbReference type="Pfam" id="PF00071">
    <property type="entry name" value="Ras"/>
    <property type="match status" value="1"/>
</dbReference>